<dbReference type="InterPro" id="IPR019587">
    <property type="entry name" value="Polyketide_cyclase/dehydratase"/>
</dbReference>
<dbReference type="SUPFAM" id="SSF55961">
    <property type="entry name" value="Bet v1-like"/>
    <property type="match status" value="1"/>
</dbReference>
<comment type="caution">
    <text evidence="1">The sequence shown here is derived from an EMBL/GenBank/DDBJ whole genome shotgun (WGS) entry which is preliminary data.</text>
</comment>
<dbReference type="Gene3D" id="3.30.530.20">
    <property type="match status" value="1"/>
</dbReference>
<gene>
    <name evidence="1" type="ORF">E4L96_04640</name>
</gene>
<reference evidence="1 2" key="1">
    <citation type="submission" date="2019-03" db="EMBL/GenBank/DDBJ databases">
        <title>Draft Genome Sequence of Massilia arenosa sp. nov., a Novel Massilia Species Isolated from a Sandy-loam Maize Soil.</title>
        <authorList>
            <person name="Raths R."/>
            <person name="Peta V."/>
            <person name="Bucking H."/>
        </authorList>
    </citation>
    <scope>NUCLEOTIDE SEQUENCE [LARGE SCALE GENOMIC DNA]</scope>
    <source>
        <strain evidence="1 2">MC02</strain>
    </source>
</reference>
<keyword evidence="2" id="KW-1185">Reference proteome</keyword>
<organism evidence="1 2">
    <name type="scientific">Zemynaea arenosa</name>
    <dbReference type="NCBI Taxonomy" id="2561931"/>
    <lineage>
        <taxon>Bacteria</taxon>
        <taxon>Pseudomonadati</taxon>
        <taxon>Pseudomonadota</taxon>
        <taxon>Betaproteobacteria</taxon>
        <taxon>Burkholderiales</taxon>
        <taxon>Oxalobacteraceae</taxon>
        <taxon>Telluria group</taxon>
        <taxon>Zemynaea</taxon>
    </lineage>
</organism>
<dbReference type="InterPro" id="IPR023393">
    <property type="entry name" value="START-like_dom_sf"/>
</dbReference>
<dbReference type="RefSeq" id="WP_135206056.1">
    <property type="nucleotide sequence ID" value="NZ_SPVF01000068.1"/>
</dbReference>
<evidence type="ECO:0000313" key="2">
    <source>
        <dbReference type="Proteomes" id="UP000298438"/>
    </source>
</evidence>
<dbReference type="EMBL" id="SPVF01000068">
    <property type="protein sequence ID" value="TFW26232.1"/>
    <property type="molecule type" value="Genomic_DNA"/>
</dbReference>
<sequence>MKKIGLVLLAVIAIILVIAATKPNEFSVSRTATIKAPAAKVYPLVADFRNWPAWSPWERLDPNMKRTLTGAPMGTGAVYAWDGNKDVGAGRMEILSATEPSAVDIKLDFIRPFESASTTRFDFAPAANPADGTQVTWTMKGPMPFVSKLMSVFVSMDSMIGKDFEKGLSQLKAAAEK</sequence>
<dbReference type="OrthoDB" id="9807923at2"/>
<dbReference type="Pfam" id="PF10604">
    <property type="entry name" value="Polyketide_cyc2"/>
    <property type="match status" value="1"/>
</dbReference>
<name>A0A4Y9SNA0_9BURK</name>
<accession>A0A4Y9SNA0</accession>
<protein>
    <submittedName>
        <fullName evidence="1">Polyketide cyclase</fullName>
    </submittedName>
</protein>
<proteinExistence type="predicted"/>
<dbReference type="Proteomes" id="UP000298438">
    <property type="component" value="Unassembled WGS sequence"/>
</dbReference>
<evidence type="ECO:0000313" key="1">
    <source>
        <dbReference type="EMBL" id="TFW26232.1"/>
    </source>
</evidence>
<dbReference type="AlphaFoldDB" id="A0A4Y9SNA0"/>
<dbReference type="CDD" id="cd07818">
    <property type="entry name" value="SRPBCC_1"/>
    <property type="match status" value="1"/>
</dbReference>